<reference evidence="2" key="2">
    <citation type="submission" date="2015-03" db="UniProtKB">
        <authorList>
            <consortium name="EnsemblPlants"/>
        </authorList>
    </citation>
    <scope>IDENTIFICATION</scope>
</reference>
<keyword evidence="3" id="KW-1185">Reference proteome</keyword>
<sequence>MGFFGFGSAPTACALIFAVILALHGPCFALPEAPGEAKELYIVYLGERQHEDADLVTASHHTMLATVLGRLFA</sequence>
<dbReference type="InterPro" id="IPR037045">
    <property type="entry name" value="S8pro/Inhibitor_I9_sf"/>
</dbReference>
<dbReference type="HOGENOM" id="CLU_201401_0_0_1"/>
<dbReference type="Gramene" id="OBART11G08810.1">
    <property type="protein sequence ID" value="OBART11G08810.1"/>
    <property type="gene ID" value="OBART11G08810"/>
</dbReference>
<feature type="chain" id="PRO_5002273450" description="Inhibitor I9 domain-containing protein" evidence="1">
    <location>
        <begin position="30"/>
        <end position="73"/>
    </location>
</feature>
<name>A0A0D3HKA6_9ORYZ</name>
<evidence type="ECO:0000313" key="3">
    <source>
        <dbReference type="Proteomes" id="UP000026960"/>
    </source>
</evidence>
<dbReference type="PaxDb" id="65489-OBART11G08810.1"/>
<keyword evidence="1" id="KW-0732">Signal</keyword>
<evidence type="ECO:0008006" key="4">
    <source>
        <dbReference type="Google" id="ProtNLM"/>
    </source>
</evidence>
<dbReference type="Gene3D" id="3.30.70.80">
    <property type="entry name" value="Peptidase S8 propeptide/proteinase inhibitor I9"/>
    <property type="match status" value="1"/>
</dbReference>
<evidence type="ECO:0000256" key="1">
    <source>
        <dbReference type="SAM" id="SignalP"/>
    </source>
</evidence>
<dbReference type="Proteomes" id="UP000026960">
    <property type="component" value="Chromosome 11"/>
</dbReference>
<protein>
    <recommendedName>
        <fullName evidence="4">Inhibitor I9 domain-containing protein</fullName>
    </recommendedName>
</protein>
<evidence type="ECO:0000313" key="2">
    <source>
        <dbReference type="EnsemblPlants" id="OBART11G08810.1"/>
    </source>
</evidence>
<accession>A0A0D3HKA6</accession>
<reference evidence="2" key="1">
    <citation type="journal article" date="2009" name="Rice">
        <title>De Novo Next Generation Sequencing of Plant Genomes.</title>
        <authorList>
            <person name="Rounsley S."/>
            <person name="Marri P.R."/>
            <person name="Yu Y."/>
            <person name="He R."/>
            <person name="Sisneros N."/>
            <person name="Goicoechea J.L."/>
            <person name="Lee S.J."/>
            <person name="Angelova A."/>
            <person name="Kudrna D."/>
            <person name="Luo M."/>
            <person name="Affourtit J."/>
            <person name="Desany B."/>
            <person name="Knight J."/>
            <person name="Niazi F."/>
            <person name="Egholm M."/>
            <person name="Wing R.A."/>
        </authorList>
    </citation>
    <scope>NUCLEOTIDE SEQUENCE [LARGE SCALE GENOMIC DNA]</scope>
    <source>
        <strain evidence="2">cv. IRGC 105608</strain>
    </source>
</reference>
<proteinExistence type="predicted"/>
<dbReference type="EnsemblPlants" id="OBART11G08810.1">
    <property type="protein sequence ID" value="OBART11G08810.1"/>
    <property type="gene ID" value="OBART11G08810"/>
</dbReference>
<feature type="signal peptide" evidence="1">
    <location>
        <begin position="1"/>
        <end position="29"/>
    </location>
</feature>
<dbReference type="AlphaFoldDB" id="A0A0D3HKA6"/>
<organism evidence="2">
    <name type="scientific">Oryza barthii</name>
    <dbReference type="NCBI Taxonomy" id="65489"/>
    <lineage>
        <taxon>Eukaryota</taxon>
        <taxon>Viridiplantae</taxon>
        <taxon>Streptophyta</taxon>
        <taxon>Embryophyta</taxon>
        <taxon>Tracheophyta</taxon>
        <taxon>Spermatophyta</taxon>
        <taxon>Magnoliopsida</taxon>
        <taxon>Liliopsida</taxon>
        <taxon>Poales</taxon>
        <taxon>Poaceae</taxon>
        <taxon>BOP clade</taxon>
        <taxon>Oryzoideae</taxon>
        <taxon>Oryzeae</taxon>
        <taxon>Oryzinae</taxon>
        <taxon>Oryza</taxon>
    </lineage>
</organism>